<feature type="region of interest" description="Disordered" evidence="17">
    <location>
        <begin position="73"/>
        <end position="93"/>
    </location>
</feature>
<evidence type="ECO:0000256" key="9">
    <source>
        <dbReference type="ARBA" id="ARBA00023002"/>
    </source>
</evidence>
<dbReference type="InterPro" id="IPR005475">
    <property type="entry name" value="Transketolase-like_Pyr-bd"/>
</dbReference>
<dbReference type="GO" id="GO:0005739">
    <property type="term" value="C:mitochondrion"/>
    <property type="evidence" value="ECO:0007669"/>
    <property type="project" value="UniProtKB-SubCell"/>
</dbReference>
<dbReference type="InterPro" id="IPR042179">
    <property type="entry name" value="KGD_C_sf"/>
</dbReference>
<keyword evidence="8" id="KW-0809">Transit peptide</keyword>
<evidence type="ECO:0000256" key="13">
    <source>
        <dbReference type="ARBA" id="ARBA00030680"/>
    </source>
</evidence>
<evidence type="ECO:0000256" key="5">
    <source>
        <dbReference type="ARBA" id="ARBA00012280"/>
    </source>
</evidence>
<keyword evidence="10" id="KW-0786">Thiamine pyrophosphate</keyword>
<evidence type="ECO:0000256" key="8">
    <source>
        <dbReference type="ARBA" id="ARBA00022946"/>
    </source>
</evidence>
<dbReference type="SMART" id="SM00861">
    <property type="entry name" value="Transket_pyr"/>
    <property type="match status" value="1"/>
</dbReference>
<protein>
    <recommendedName>
        <fullName evidence="15">2-oxoglutarate dehydrogenase, mitochondrial</fullName>
        <ecNumber evidence="5">1.2.4.2</ecNumber>
    </recommendedName>
    <alternativeName>
        <fullName evidence="16">2-oxoglutarate dehydrogenase complex component E1</fullName>
    </alternativeName>
    <alternativeName>
        <fullName evidence="13">Alpha-ketoglutarate dehydrogenase</fullName>
    </alternativeName>
</protein>
<evidence type="ECO:0000256" key="12">
    <source>
        <dbReference type="ARBA" id="ARBA00023152"/>
    </source>
</evidence>
<dbReference type="PIRSF" id="PIRSF000157">
    <property type="entry name" value="Oxoglu_dh_E1"/>
    <property type="match status" value="1"/>
</dbReference>
<dbReference type="InterPro" id="IPR032106">
    <property type="entry name" value="2-oxogl_dehyd_N"/>
</dbReference>
<dbReference type="Gene3D" id="3.40.50.11610">
    <property type="entry name" value="Multifunctional 2-oxoglutarate metabolism enzyme, C-terminal domain"/>
    <property type="match status" value="1"/>
</dbReference>
<dbReference type="PANTHER" id="PTHR23152">
    <property type="entry name" value="2-OXOGLUTARATE DEHYDROGENASE"/>
    <property type="match status" value="1"/>
</dbReference>
<evidence type="ECO:0000256" key="11">
    <source>
        <dbReference type="ARBA" id="ARBA00023128"/>
    </source>
</evidence>
<dbReference type="InterPro" id="IPR031717">
    <property type="entry name" value="ODO-1/KGD_C"/>
</dbReference>
<evidence type="ECO:0000256" key="15">
    <source>
        <dbReference type="ARBA" id="ARBA00040267"/>
    </source>
</evidence>
<dbReference type="FunFam" id="3.40.50.970:FF:000002">
    <property type="entry name" value="2-oxoglutarate dehydrogenase, E1 component"/>
    <property type="match status" value="1"/>
</dbReference>
<keyword evidence="7" id="KW-0460">Magnesium</keyword>
<dbReference type="Gene3D" id="3.40.50.970">
    <property type="match status" value="1"/>
</dbReference>
<dbReference type="PANTHER" id="PTHR23152:SF4">
    <property type="entry name" value="2-OXOADIPATE DEHYDROGENASE COMPLEX COMPONENT E1"/>
    <property type="match status" value="1"/>
</dbReference>
<evidence type="ECO:0000256" key="10">
    <source>
        <dbReference type="ARBA" id="ARBA00023052"/>
    </source>
</evidence>
<reference evidence="19" key="2">
    <citation type="submission" date="2024-06" db="UniProtKB">
        <authorList>
            <consortium name="EnsemblMetazoa"/>
        </authorList>
    </citation>
    <scope>IDENTIFICATION</scope>
</reference>
<keyword evidence="9" id="KW-0560">Oxidoreductase</keyword>
<dbReference type="NCBIfam" id="NF006914">
    <property type="entry name" value="PRK09404.1"/>
    <property type="match status" value="1"/>
</dbReference>
<evidence type="ECO:0000313" key="19">
    <source>
        <dbReference type="EnsemblMetazoa" id="XP_019857161.1"/>
    </source>
</evidence>
<evidence type="ECO:0000256" key="7">
    <source>
        <dbReference type="ARBA" id="ARBA00022842"/>
    </source>
</evidence>
<evidence type="ECO:0000313" key="20">
    <source>
        <dbReference type="Proteomes" id="UP000007879"/>
    </source>
</evidence>
<feature type="domain" description="Transketolase-like pyrimidine-binding" evidence="18">
    <location>
        <begin position="618"/>
        <end position="832"/>
    </location>
</feature>
<evidence type="ECO:0000256" key="3">
    <source>
        <dbReference type="ARBA" id="ARBA00004173"/>
    </source>
</evidence>
<dbReference type="Pfam" id="PF02779">
    <property type="entry name" value="Transket_pyr"/>
    <property type="match status" value="1"/>
</dbReference>
<dbReference type="GO" id="GO:0046872">
    <property type="term" value="F:metal ion binding"/>
    <property type="evidence" value="ECO:0007669"/>
    <property type="project" value="UniProtKB-KW"/>
</dbReference>
<dbReference type="Proteomes" id="UP000007879">
    <property type="component" value="Unassembled WGS sequence"/>
</dbReference>
<keyword evidence="11" id="KW-0496">Mitochondrion</keyword>
<comment type="cofactor">
    <cofactor evidence="1">
        <name>Mg(2+)</name>
        <dbReference type="ChEBI" id="CHEBI:18420"/>
    </cofactor>
</comment>
<dbReference type="InterPro" id="IPR001017">
    <property type="entry name" value="DH_E1"/>
</dbReference>
<comment type="subcellular location">
    <subcellularLocation>
        <location evidence="3">Mitochondrion</location>
    </subcellularLocation>
</comment>
<dbReference type="EC" id="1.2.4.2" evidence="5"/>
<dbReference type="GO" id="GO:0004591">
    <property type="term" value="F:oxoglutarate dehydrogenase (succinyl-transferring) activity"/>
    <property type="evidence" value="ECO:0007669"/>
    <property type="project" value="UniProtKB-EC"/>
</dbReference>
<dbReference type="GeneID" id="100637224"/>
<comment type="function">
    <text evidence="14">The 2-oxoglutarate dehydrogenase complex catalyzes the overall conversion of 2-oxoglutarate to succinyl-CoA and CO(2). It contains multiple copies of three enzymatic components: 2-oxoglutarate dehydrogenase (E1), dihydrolipoamide succinyltransferase (E2) and lipoamide dehydrogenase (E3).</text>
</comment>
<keyword evidence="12" id="KW-0324">Glycolysis</keyword>
<dbReference type="Pfam" id="PF16078">
    <property type="entry name" value="2-oxogl_dehyd_N"/>
    <property type="match status" value="1"/>
</dbReference>
<organism evidence="19 20">
    <name type="scientific">Amphimedon queenslandica</name>
    <name type="common">Sponge</name>
    <dbReference type="NCBI Taxonomy" id="400682"/>
    <lineage>
        <taxon>Eukaryota</taxon>
        <taxon>Metazoa</taxon>
        <taxon>Porifera</taxon>
        <taxon>Demospongiae</taxon>
        <taxon>Heteroscleromorpha</taxon>
        <taxon>Haplosclerida</taxon>
        <taxon>Niphatidae</taxon>
        <taxon>Amphimedon</taxon>
    </lineage>
</organism>
<dbReference type="InterPro" id="IPR011603">
    <property type="entry name" value="2oxoglutarate_DH_E1"/>
</dbReference>
<dbReference type="FunFam" id="3.40.50.12470:FF:000007">
    <property type="entry name" value="2-oxoglutarate dehydrogenase e1 mitochondrial"/>
    <property type="match status" value="1"/>
</dbReference>
<accession>A0AAN0JK54</accession>
<dbReference type="NCBIfam" id="NF008907">
    <property type="entry name" value="PRK12270.1"/>
    <property type="match status" value="1"/>
</dbReference>
<dbReference type="Pfam" id="PF16870">
    <property type="entry name" value="OxoGdeHyase_C"/>
    <property type="match status" value="1"/>
</dbReference>
<comment type="similarity">
    <text evidence="4">Belongs to the alpha-ketoglutarate dehydrogenase family.</text>
</comment>
<evidence type="ECO:0000256" key="14">
    <source>
        <dbReference type="ARBA" id="ARBA00037426"/>
    </source>
</evidence>
<evidence type="ECO:0000256" key="16">
    <source>
        <dbReference type="ARBA" id="ARBA00042984"/>
    </source>
</evidence>
<keyword evidence="20" id="KW-1185">Reference proteome</keyword>
<evidence type="ECO:0000256" key="17">
    <source>
        <dbReference type="SAM" id="MobiDB-lite"/>
    </source>
</evidence>
<evidence type="ECO:0000256" key="2">
    <source>
        <dbReference type="ARBA" id="ARBA00001964"/>
    </source>
</evidence>
<dbReference type="GO" id="GO:0045252">
    <property type="term" value="C:oxoglutarate dehydrogenase complex"/>
    <property type="evidence" value="ECO:0007669"/>
    <property type="project" value="TreeGrafter"/>
</dbReference>
<name>A0AAN0JK54_AMPQE</name>
<proteinExistence type="inferred from homology"/>
<dbReference type="RefSeq" id="XP_019857161.1">
    <property type="nucleotide sequence ID" value="XM_020001602.1"/>
</dbReference>
<dbReference type="SUPFAM" id="SSF52518">
    <property type="entry name" value="Thiamin diphosphate-binding fold (THDP-binding)"/>
    <property type="match status" value="2"/>
</dbReference>
<dbReference type="InterPro" id="IPR029061">
    <property type="entry name" value="THDP-binding"/>
</dbReference>
<reference evidence="20" key="1">
    <citation type="journal article" date="2010" name="Nature">
        <title>The Amphimedon queenslandica genome and the evolution of animal complexity.</title>
        <authorList>
            <person name="Srivastava M."/>
            <person name="Simakov O."/>
            <person name="Chapman J."/>
            <person name="Fahey B."/>
            <person name="Gauthier M.E."/>
            <person name="Mitros T."/>
            <person name="Richards G.S."/>
            <person name="Conaco C."/>
            <person name="Dacre M."/>
            <person name="Hellsten U."/>
            <person name="Larroux C."/>
            <person name="Putnam N.H."/>
            <person name="Stanke M."/>
            <person name="Adamska M."/>
            <person name="Darling A."/>
            <person name="Degnan S.M."/>
            <person name="Oakley T.H."/>
            <person name="Plachetzki D.C."/>
            <person name="Zhai Y."/>
            <person name="Adamski M."/>
            <person name="Calcino A."/>
            <person name="Cummins S.F."/>
            <person name="Goodstein D.M."/>
            <person name="Harris C."/>
            <person name="Jackson D.J."/>
            <person name="Leys S.P."/>
            <person name="Shu S."/>
            <person name="Woodcroft B.J."/>
            <person name="Vervoort M."/>
            <person name="Kosik K.S."/>
            <person name="Manning G."/>
            <person name="Degnan B.M."/>
            <person name="Rokhsar D.S."/>
        </authorList>
    </citation>
    <scope>NUCLEOTIDE SEQUENCE [LARGE SCALE GENOMIC DNA]</scope>
</reference>
<keyword evidence="6" id="KW-0479">Metal-binding</keyword>
<evidence type="ECO:0000259" key="18">
    <source>
        <dbReference type="SMART" id="SM00861"/>
    </source>
</evidence>
<dbReference type="GO" id="GO:0006096">
    <property type="term" value="P:glycolytic process"/>
    <property type="evidence" value="ECO:0007669"/>
    <property type="project" value="UniProtKB-KW"/>
</dbReference>
<sequence>MYRIQGVCRRLVSPSLSLNWLRLQGSKASAEPFLSGSSSSYLEQMYESWQSDPNSVHKSWQAYFNNVTRGDLPGQAYQRAPPPDTGQYVPPASSAKDIQDHLNVQALIRAYQISGHRIADLDPLGMGDADLDPNIPFELLPEKIGFTSGDFQRTFQLPVTTVIGGREDNLTLEAILARLRSVYCTHIGLEYMHINDRSKCDWIRTKFEPPGITEMSVTDKKRLLARLIRATRFEEFLASKWTSEKRFGLEGCEVLIPALKTIIDHSSYAGVESFNIGMPHRGRLNVLANVARKPLEQLFLQFNPQLEPGDEGSGDVKYHLGSFIERTNNITHKPIKISLAANPSHLEAVDPIVQGKTRAQQFYQGDKEGKHSMSILLHGDAAFAGQGVVYETFHLSDLPDYTTHGTVHVIVNNQIGFTTDPRVARSSPYPTDVAKVVSAPIFHVNADDPEAVMHVCKVASEWRSTYGKDVVIDLVCYRRNGHNEGDNPMFTQPEMYQKIARHDPVLKQYAAKLITEGVVTEKEYAEELAKYDEICKEAYRQATSEEIKLHHAWIDSPWDGFFPEDGKIPTTVKSTGISDESLLHIGDVVSSSPEDFNLHPGQKRILKARKEMMKSREADWAMGEAFAFGSLLMEGTHVRLSGQDVERGTFSHRHHVFNDQKVYNRQYRQLNHLSDNQAKYTVCNSSLSEFAVLGFELGFSITNPNALILWEAQFGDFHNNAQCIIDQFICSGQDKWVRQSGLVLLLPHGYEGMGPEHSSARLERFLQLCKDDGDICPDISKDNFEISQLYDCNWMVVNCTTPANFFHVLRRQVILPFRKPLVVMSPKKLLRLPEAKSSFDDMLEGTSFKRLIPDNSDLGSSSVKRHIFCSGKIYYELVKQREANNMNNEVAITRIEQISPFPYDLVIEQLSRFPQADIVWVQEESKNMGAWLYVKDRLVTAAKEVFKGTTTPIKYVGRSPSVAVATGIKATHIQEEKAILEDSFKLQ</sequence>
<dbReference type="NCBIfam" id="TIGR00239">
    <property type="entry name" value="2oxo_dh_E1"/>
    <property type="match status" value="1"/>
</dbReference>
<evidence type="ECO:0000256" key="4">
    <source>
        <dbReference type="ARBA" id="ARBA00006936"/>
    </source>
</evidence>
<dbReference type="GO" id="GO:0030976">
    <property type="term" value="F:thiamine pyrophosphate binding"/>
    <property type="evidence" value="ECO:0007669"/>
    <property type="project" value="InterPro"/>
</dbReference>
<dbReference type="CDD" id="cd02016">
    <property type="entry name" value="TPP_E1_OGDC_like"/>
    <property type="match status" value="1"/>
</dbReference>
<dbReference type="KEGG" id="aqu:100637224"/>
<dbReference type="Gene3D" id="3.40.50.12470">
    <property type="match status" value="1"/>
</dbReference>
<dbReference type="AlphaFoldDB" id="A0AAN0JK54"/>
<dbReference type="GO" id="GO:0006099">
    <property type="term" value="P:tricarboxylic acid cycle"/>
    <property type="evidence" value="ECO:0007669"/>
    <property type="project" value="TreeGrafter"/>
</dbReference>
<dbReference type="Pfam" id="PF00676">
    <property type="entry name" value="E1_dh"/>
    <property type="match status" value="1"/>
</dbReference>
<comment type="cofactor">
    <cofactor evidence="2">
        <name>thiamine diphosphate</name>
        <dbReference type="ChEBI" id="CHEBI:58937"/>
    </cofactor>
</comment>
<dbReference type="EnsemblMetazoa" id="XM_020001602.1">
    <property type="protein sequence ID" value="XP_019857161.1"/>
    <property type="gene ID" value="LOC100637224"/>
</dbReference>
<evidence type="ECO:0000256" key="1">
    <source>
        <dbReference type="ARBA" id="ARBA00001946"/>
    </source>
</evidence>
<dbReference type="Gene3D" id="1.10.287.1150">
    <property type="entry name" value="TPP helical domain"/>
    <property type="match status" value="1"/>
</dbReference>
<evidence type="ECO:0000256" key="6">
    <source>
        <dbReference type="ARBA" id="ARBA00022723"/>
    </source>
</evidence>